<evidence type="ECO:0000313" key="2">
    <source>
        <dbReference type="Proteomes" id="UP000831701"/>
    </source>
</evidence>
<dbReference type="Proteomes" id="UP000831701">
    <property type="component" value="Chromosome 16"/>
</dbReference>
<name>A0ACB8W0V0_9TELE</name>
<gene>
    <name evidence="1" type="ORF">L3Q82_013464</name>
</gene>
<evidence type="ECO:0000313" key="1">
    <source>
        <dbReference type="EMBL" id="KAI3361299.1"/>
    </source>
</evidence>
<accession>A0ACB8W0V0</accession>
<proteinExistence type="predicted"/>
<keyword evidence="2" id="KW-1185">Reference proteome</keyword>
<dbReference type="EMBL" id="CM041546">
    <property type="protein sequence ID" value="KAI3361299.1"/>
    <property type="molecule type" value="Genomic_DNA"/>
</dbReference>
<comment type="caution">
    <text evidence="1">The sequence shown here is derived from an EMBL/GenBank/DDBJ whole genome shotgun (WGS) entry which is preliminary data.</text>
</comment>
<reference evidence="1" key="1">
    <citation type="submission" date="2022-04" db="EMBL/GenBank/DDBJ databases">
        <title>Jade perch genome.</title>
        <authorList>
            <person name="Chao B."/>
        </authorList>
    </citation>
    <scope>NUCLEOTIDE SEQUENCE</scope>
    <source>
        <strain evidence="1">CB-2022</strain>
    </source>
</reference>
<organism evidence="1 2">
    <name type="scientific">Scortum barcoo</name>
    <name type="common">barcoo grunter</name>
    <dbReference type="NCBI Taxonomy" id="214431"/>
    <lineage>
        <taxon>Eukaryota</taxon>
        <taxon>Metazoa</taxon>
        <taxon>Chordata</taxon>
        <taxon>Craniata</taxon>
        <taxon>Vertebrata</taxon>
        <taxon>Euteleostomi</taxon>
        <taxon>Actinopterygii</taxon>
        <taxon>Neopterygii</taxon>
        <taxon>Teleostei</taxon>
        <taxon>Neoteleostei</taxon>
        <taxon>Acanthomorphata</taxon>
        <taxon>Eupercaria</taxon>
        <taxon>Centrarchiformes</taxon>
        <taxon>Terapontoidei</taxon>
        <taxon>Terapontidae</taxon>
        <taxon>Scortum</taxon>
    </lineage>
</organism>
<protein>
    <submittedName>
        <fullName evidence="1">Uncharacterized protein</fullName>
    </submittedName>
</protein>
<sequence>MKAAQQEVKHCVKEAKDSYRRKVEQKAEGQQHEGASSDPRCKHAQDRLQFAYQPGVGVEDAILYLLHRAHSHLDKGSGTVRILFLDFSSAFNTIQPTLLRRQTEQDGSGPPADGLDLRLPHWQTTHPSEIDAILWLRAGTVLRRSHRADKNHQKSQNNNLNLSNSPNMKTFSVAVALAVVLTFICLQESSAVLITEGQDLEEPMSDHHLIAAHEEMAEESWKVCNLSALYHCIKNFLMLRLEPHRLKKADTEPQHGNRINKSLKFLPL</sequence>